<accession>A0A6J1CBX0</accession>
<protein>
    <submittedName>
        <fullName evidence="3">Uncharacterized protein LOC111010149</fullName>
    </submittedName>
</protein>
<evidence type="ECO:0000313" key="3">
    <source>
        <dbReference type="RefSeq" id="XP_022139181.1"/>
    </source>
</evidence>
<name>A0A6J1CBX0_MOMCH</name>
<feature type="domain" description="VQ" evidence="1">
    <location>
        <begin position="26"/>
        <end position="52"/>
    </location>
</feature>
<evidence type="ECO:0000259" key="1">
    <source>
        <dbReference type="Pfam" id="PF05678"/>
    </source>
</evidence>
<dbReference type="GeneID" id="111010149"/>
<organism evidence="2 3">
    <name type="scientific">Momordica charantia</name>
    <name type="common">Bitter gourd</name>
    <name type="synonym">Balsam pear</name>
    <dbReference type="NCBI Taxonomy" id="3673"/>
    <lineage>
        <taxon>Eukaryota</taxon>
        <taxon>Viridiplantae</taxon>
        <taxon>Streptophyta</taxon>
        <taxon>Embryophyta</taxon>
        <taxon>Tracheophyta</taxon>
        <taxon>Spermatophyta</taxon>
        <taxon>Magnoliopsida</taxon>
        <taxon>eudicotyledons</taxon>
        <taxon>Gunneridae</taxon>
        <taxon>Pentapetalae</taxon>
        <taxon>rosids</taxon>
        <taxon>fabids</taxon>
        <taxon>Cucurbitales</taxon>
        <taxon>Cucurbitaceae</taxon>
        <taxon>Momordiceae</taxon>
        <taxon>Momordica</taxon>
    </lineage>
</organism>
<gene>
    <name evidence="3" type="primary">LOC111010149</name>
</gene>
<dbReference type="PANTHER" id="PTHR33624:SF24">
    <property type="entry name" value="VQ DOMAIN-CONTAINING PROTEIN"/>
    <property type="match status" value="1"/>
</dbReference>
<dbReference type="Pfam" id="PF05678">
    <property type="entry name" value="VQ"/>
    <property type="match status" value="1"/>
</dbReference>
<sequence>MDVIGRKQAKIRRSKKSAADFKVVYISSPMKVKTSASKFRSLVQKLTGQDSDAERFMELIAAAAAADRNHLQPSSSAAFLDHQLLCDADDDQIDRDNHHRLVSGNIESSYQSSIAPPDDLILQNFDANFADMFHGFLHDSSTQTQMPGLALL</sequence>
<dbReference type="AlphaFoldDB" id="A0A6J1CBX0"/>
<reference evidence="3" key="1">
    <citation type="submission" date="2025-08" db="UniProtKB">
        <authorList>
            <consortium name="RefSeq"/>
        </authorList>
    </citation>
    <scope>IDENTIFICATION</scope>
    <source>
        <strain evidence="3">OHB3-1</strain>
    </source>
</reference>
<keyword evidence="2" id="KW-1185">Reference proteome</keyword>
<dbReference type="PANTHER" id="PTHR33624">
    <property type="entry name" value="SIGMA FACTOR BINDING PROTEIN 1, CHLOROPLASTIC"/>
    <property type="match status" value="1"/>
</dbReference>
<dbReference type="OrthoDB" id="1725273at2759"/>
<dbReference type="RefSeq" id="XP_022139181.1">
    <property type="nucleotide sequence ID" value="XM_022283489.1"/>
</dbReference>
<dbReference type="Proteomes" id="UP000504603">
    <property type="component" value="Unplaced"/>
</dbReference>
<proteinExistence type="predicted"/>
<dbReference type="KEGG" id="mcha:111010149"/>
<dbReference type="InterPro" id="IPR039335">
    <property type="entry name" value="SIB1/2"/>
</dbReference>
<dbReference type="InterPro" id="IPR008889">
    <property type="entry name" value="VQ"/>
</dbReference>
<evidence type="ECO:0000313" key="2">
    <source>
        <dbReference type="Proteomes" id="UP000504603"/>
    </source>
</evidence>